<dbReference type="Pfam" id="PF02776">
    <property type="entry name" value="TPP_enzyme_N"/>
    <property type="match status" value="1"/>
</dbReference>
<dbReference type="InterPro" id="IPR011766">
    <property type="entry name" value="TPP_enzyme_TPP-bd"/>
</dbReference>
<dbReference type="InterPro" id="IPR029035">
    <property type="entry name" value="DHS-like_NAD/FAD-binding_dom"/>
</dbReference>
<dbReference type="Pfam" id="PF02775">
    <property type="entry name" value="TPP_enzyme_C"/>
    <property type="match status" value="1"/>
</dbReference>
<evidence type="ECO:0000259" key="4">
    <source>
        <dbReference type="Pfam" id="PF00205"/>
    </source>
</evidence>
<dbReference type="Gene3D" id="3.40.50.970">
    <property type="match status" value="2"/>
</dbReference>
<evidence type="ECO:0000256" key="1">
    <source>
        <dbReference type="ARBA" id="ARBA00007812"/>
    </source>
</evidence>
<keyword evidence="2 3" id="KW-0786">Thiamine pyrophosphate</keyword>
<dbReference type="InterPro" id="IPR029061">
    <property type="entry name" value="THDP-binding"/>
</dbReference>
<evidence type="ECO:0000313" key="8">
    <source>
        <dbReference type="Proteomes" id="UP000601789"/>
    </source>
</evidence>
<comment type="caution">
    <text evidence="7">The sequence shown here is derived from an EMBL/GenBank/DDBJ whole genome shotgun (WGS) entry which is preliminary data.</text>
</comment>
<evidence type="ECO:0000256" key="3">
    <source>
        <dbReference type="RuleBase" id="RU362132"/>
    </source>
</evidence>
<dbReference type="Proteomes" id="UP000601789">
    <property type="component" value="Unassembled WGS sequence"/>
</dbReference>
<protein>
    <submittedName>
        <fullName evidence="7">Thiamine pyrophosphate-binding protein</fullName>
    </submittedName>
</protein>
<dbReference type="SUPFAM" id="SSF52467">
    <property type="entry name" value="DHS-like NAD/FAD-binding domain"/>
    <property type="match status" value="1"/>
</dbReference>
<dbReference type="PANTHER" id="PTHR18968">
    <property type="entry name" value="THIAMINE PYROPHOSPHATE ENZYMES"/>
    <property type="match status" value="1"/>
</dbReference>
<dbReference type="CDD" id="cd07035">
    <property type="entry name" value="TPP_PYR_POX_like"/>
    <property type="match status" value="1"/>
</dbReference>
<dbReference type="InterPro" id="IPR012000">
    <property type="entry name" value="Thiamin_PyroP_enz_cen_dom"/>
</dbReference>
<dbReference type="InterPro" id="IPR045229">
    <property type="entry name" value="TPP_enz"/>
</dbReference>
<dbReference type="CDD" id="cd00568">
    <property type="entry name" value="TPP_enzymes"/>
    <property type="match status" value="1"/>
</dbReference>
<feature type="domain" description="Thiamine pyrophosphate enzyme TPP-binding" evidence="5">
    <location>
        <begin position="383"/>
        <end position="529"/>
    </location>
</feature>
<accession>A0ABS0S789</accession>
<dbReference type="SUPFAM" id="SSF52518">
    <property type="entry name" value="Thiamin diphosphate-binding fold (THDP-binding)"/>
    <property type="match status" value="2"/>
</dbReference>
<dbReference type="InterPro" id="IPR012001">
    <property type="entry name" value="Thiamin_PyroP_enz_TPP-bd_dom"/>
</dbReference>
<feature type="domain" description="Thiamine pyrophosphate enzyme N-terminal TPP-binding" evidence="6">
    <location>
        <begin position="2"/>
        <end position="117"/>
    </location>
</feature>
<name>A0ABS0S789_9HYPH</name>
<sequence>MRTGGQLIVDALEVNGVDRVFCVPGESYLAVLDALHDSSVETVVCRQEGGAAMMADCHGRLTGKPGICFVTRGPGATNASAGVHIAAQDSVPMILFIGQVGRDMLEREAFQEVDYKAFYGSIAKWVVEINDARRIPELVTRAFAVATSGRPGPVVIALPEDMLTEEVEAIAPRPYTPVETRPGEQEISDMVELLENAERPFVVLGGTRWTEDAVSKMCGALERWSLPVGCAFRRQALCDQLHPSYAGDVGIGINPKLASYIKEADLIILVGSRFGEMPSSSYTLMKSPYPDQKLVHVYPDPEELGRVYRPTIAINASPSSFADAFAKTAPSRTPAWANRTAELHQSYLEWSTPPATGPGRVLMGPIMEHLEQVLPHDAIICNGAGNFATWMHRFHRYRRFNTQAAPTSGSMGYGVPAGVAAKHIYRDREVIVWAGDGDFMMHGQEFATAIQYDLPIIVVILNNGIYGTIRMHQEREYPGRVSGTMLTNPDFAALARAYGGHGETVEETSEFANALARARASGRPSIIDVHLDPEAITPTKTLSDLRAGK</sequence>
<organism evidence="7 8">
    <name type="scientific">Aquamicrobium zhengzhouense</name>
    <dbReference type="NCBI Taxonomy" id="2781738"/>
    <lineage>
        <taxon>Bacteria</taxon>
        <taxon>Pseudomonadati</taxon>
        <taxon>Pseudomonadota</taxon>
        <taxon>Alphaproteobacteria</taxon>
        <taxon>Hyphomicrobiales</taxon>
        <taxon>Phyllobacteriaceae</taxon>
        <taxon>Aquamicrobium</taxon>
    </lineage>
</organism>
<dbReference type="EMBL" id="JADGMQ010000001">
    <property type="protein sequence ID" value="MBI1619081.1"/>
    <property type="molecule type" value="Genomic_DNA"/>
</dbReference>
<evidence type="ECO:0000259" key="5">
    <source>
        <dbReference type="Pfam" id="PF02775"/>
    </source>
</evidence>
<comment type="similarity">
    <text evidence="1 3">Belongs to the TPP enzyme family.</text>
</comment>
<evidence type="ECO:0000313" key="7">
    <source>
        <dbReference type="EMBL" id="MBI1619081.1"/>
    </source>
</evidence>
<gene>
    <name evidence="7" type="ORF">IOD40_00170</name>
</gene>
<dbReference type="RefSeq" id="WP_198473105.1">
    <property type="nucleotide sequence ID" value="NZ_JADGMQ010000001.1"/>
</dbReference>
<evidence type="ECO:0000256" key="2">
    <source>
        <dbReference type="ARBA" id="ARBA00023052"/>
    </source>
</evidence>
<evidence type="ECO:0000259" key="6">
    <source>
        <dbReference type="Pfam" id="PF02776"/>
    </source>
</evidence>
<dbReference type="PANTHER" id="PTHR18968:SF120">
    <property type="entry name" value="ACETOLACTATE SYNTHASE LARGE SUBUNIT"/>
    <property type="match status" value="1"/>
</dbReference>
<reference evidence="7 8" key="1">
    <citation type="submission" date="2020-10" db="EMBL/GenBank/DDBJ databases">
        <title>Aquamicrobium zhengzhouensis sp. nov., a exopolysaccharide producing bacterium isolated from farmland soil.</title>
        <authorList>
            <person name="Wang X."/>
        </authorList>
    </citation>
    <scope>NUCLEOTIDE SEQUENCE [LARGE SCALE GENOMIC DNA]</scope>
    <source>
        <strain evidence="8">cd-1</strain>
    </source>
</reference>
<proteinExistence type="inferred from homology"/>
<dbReference type="Gene3D" id="3.40.50.1220">
    <property type="entry name" value="TPP-binding domain"/>
    <property type="match status" value="1"/>
</dbReference>
<keyword evidence="8" id="KW-1185">Reference proteome</keyword>
<dbReference type="Pfam" id="PF00205">
    <property type="entry name" value="TPP_enzyme_M"/>
    <property type="match status" value="1"/>
</dbReference>
<dbReference type="NCBIfam" id="NF006052">
    <property type="entry name" value="PRK08199.1"/>
    <property type="match status" value="1"/>
</dbReference>
<feature type="domain" description="Thiamine pyrophosphate enzyme central" evidence="4">
    <location>
        <begin position="187"/>
        <end position="323"/>
    </location>
</feature>